<dbReference type="PANTHER" id="PTHR12835">
    <property type="entry name" value="BIOTIN PROTEIN LIGASE"/>
    <property type="match status" value="1"/>
</dbReference>
<keyword evidence="6" id="KW-1185">Reference proteome</keyword>
<dbReference type="InterPro" id="IPR013196">
    <property type="entry name" value="HTH_11"/>
</dbReference>
<keyword evidence="3" id="KW-0067">ATP-binding</keyword>
<name>D3RYI5_FERPA</name>
<dbReference type="Gene3D" id="3.30.930.10">
    <property type="entry name" value="Bira Bifunctional Protein, Domain 2"/>
    <property type="match status" value="1"/>
</dbReference>
<dbReference type="InterPro" id="IPR011991">
    <property type="entry name" value="ArsR-like_HTH"/>
</dbReference>
<evidence type="ECO:0000256" key="3">
    <source>
        <dbReference type="ARBA" id="ARBA00022840"/>
    </source>
</evidence>
<dbReference type="SUPFAM" id="SSF46785">
    <property type="entry name" value="Winged helix' DNA-binding domain"/>
    <property type="match status" value="1"/>
</dbReference>
<dbReference type="AlphaFoldDB" id="D3RYI5"/>
<accession>D3RYI5</accession>
<dbReference type="HOGENOM" id="CLU_051096_0_0_2"/>
<dbReference type="GO" id="GO:0005737">
    <property type="term" value="C:cytoplasm"/>
    <property type="evidence" value="ECO:0007669"/>
    <property type="project" value="TreeGrafter"/>
</dbReference>
<dbReference type="CDD" id="cd16442">
    <property type="entry name" value="BPL"/>
    <property type="match status" value="1"/>
</dbReference>
<dbReference type="Proteomes" id="UP000002613">
    <property type="component" value="Chromosome"/>
</dbReference>
<sequence>MCADLAISLKDKRLKIYELLRKGYSGERIAKTLGISRSAVWKFVEKLRSLGYEIDRNYNILSIPDPSPLDAALCSKKLGVEKFLYFEEVDSTNNVAKKEERSCVLAKRQTAGRGRLGRKWESEEGGLYFSFEFPRKVPAVKAHRVTILTGLVVAKTLEKFNAKIKWPNDILIDGKKVSGILCELVGEELSSRVIVGVGINVKNELPEELKDRATTLKNYNVSITEIFCSFANNFAEVLNLEWSKILEKWRQLLDTIGKEVEVRAGSEVYRGIALDVDDEGALIVKCGDELERVFSGECFYM</sequence>
<evidence type="ECO:0000256" key="1">
    <source>
        <dbReference type="ARBA" id="ARBA00022598"/>
    </source>
</evidence>
<dbReference type="Pfam" id="PF02237">
    <property type="entry name" value="BPL_C"/>
    <property type="match status" value="1"/>
</dbReference>
<reference evidence="5 6" key="2">
    <citation type="journal article" date="2011" name="Stand. Genomic Sci.">
        <title>Complete genome sequence of Ferroglobus placidus AEDII12DO.</title>
        <authorList>
            <person name="Anderson I."/>
            <person name="Risso C."/>
            <person name="Holmes D."/>
            <person name="Lucas S."/>
            <person name="Copeland A."/>
            <person name="Lapidus A."/>
            <person name="Cheng J.F."/>
            <person name="Bruce D."/>
            <person name="Goodwin L."/>
            <person name="Pitluck S."/>
            <person name="Saunders E."/>
            <person name="Brettin T."/>
            <person name="Detter J.C."/>
            <person name="Han C."/>
            <person name="Tapia R."/>
            <person name="Larimer F."/>
            <person name="Land M."/>
            <person name="Hauser L."/>
            <person name="Woyke T."/>
            <person name="Lovley D."/>
            <person name="Kyrpides N."/>
            <person name="Ivanova N."/>
        </authorList>
    </citation>
    <scope>NUCLEOTIDE SEQUENCE [LARGE SCALE GENOMIC DNA]</scope>
    <source>
        <strain evidence="6">DSM 10642 / AEDII12DO</strain>
    </source>
</reference>
<gene>
    <name evidence="5" type="ordered locus">Ferp_1397</name>
</gene>
<dbReference type="RefSeq" id="WP_012965891.1">
    <property type="nucleotide sequence ID" value="NC_013849.1"/>
</dbReference>
<evidence type="ECO:0000313" key="5">
    <source>
        <dbReference type="EMBL" id="ADC65548.1"/>
    </source>
</evidence>
<dbReference type="InterPro" id="IPR004408">
    <property type="entry name" value="Biotin_CoA_COase_ligase"/>
</dbReference>
<dbReference type="KEGG" id="fpl:Ferp_1397"/>
<dbReference type="GO" id="GO:0005524">
    <property type="term" value="F:ATP binding"/>
    <property type="evidence" value="ECO:0007669"/>
    <property type="project" value="UniProtKB-KW"/>
</dbReference>
<dbReference type="InterPro" id="IPR030855">
    <property type="entry name" value="Bifunct_BirA"/>
</dbReference>
<dbReference type="Pfam" id="PF03099">
    <property type="entry name" value="BPL_LplA_LipB"/>
    <property type="match status" value="1"/>
</dbReference>
<dbReference type="InterPro" id="IPR003142">
    <property type="entry name" value="BPL_C"/>
</dbReference>
<dbReference type="SUPFAM" id="SSF55681">
    <property type="entry name" value="Class II aaRS and biotin synthetases"/>
    <property type="match status" value="1"/>
</dbReference>
<dbReference type="HAMAP" id="MF_00978">
    <property type="entry name" value="Bifunct_BirA"/>
    <property type="match status" value="1"/>
</dbReference>
<dbReference type="InterPro" id="IPR045864">
    <property type="entry name" value="aa-tRNA-synth_II/BPL/LPL"/>
</dbReference>
<evidence type="ECO:0000256" key="2">
    <source>
        <dbReference type="ARBA" id="ARBA00022741"/>
    </source>
</evidence>
<dbReference type="STRING" id="589924.Ferp_1397"/>
<proteinExistence type="inferred from homology"/>
<dbReference type="OrthoDB" id="46252at2157"/>
<evidence type="ECO:0000259" key="4">
    <source>
        <dbReference type="PROSITE" id="PS51733"/>
    </source>
</evidence>
<dbReference type="GO" id="GO:0004077">
    <property type="term" value="F:biotin--[biotin carboxyl-carrier protein] ligase activity"/>
    <property type="evidence" value="ECO:0007669"/>
    <property type="project" value="InterPro"/>
</dbReference>
<dbReference type="Gene3D" id="2.30.30.100">
    <property type="match status" value="1"/>
</dbReference>
<dbReference type="GeneID" id="8778914"/>
<keyword evidence="1 5" id="KW-0436">Ligase</keyword>
<dbReference type="GO" id="GO:0006355">
    <property type="term" value="P:regulation of DNA-templated transcription"/>
    <property type="evidence" value="ECO:0007669"/>
    <property type="project" value="InterPro"/>
</dbReference>
<dbReference type="Gene3D" id="1.10.10.10">
    <property type="entry name" value="Winged helix-like DNA-binding domain superfamily/Winged helix DNA-binding domain"/>
    <property type="match status" value="1"/>
</dbReference>
<dbReference type="EMBL" id="CP001899">
    <property type="protein sequence ID" value="ADC65548.1"/>
    <property type="molecule type" value="Genomic_DNA"/>
</dbReference>
<keyword evidence="2" id="KW-0547">Nucleotide-binding</keyword>
<reference evidence="6" key="1">
    <citation type="submission" date="2010-02" db="EMBL/GenBank/DDBJ databases">
        <title>Complete sequence of Ferroglobus placidus DSM 10642.</title>
        <authorList>
            <consortium name="US DOE Joint Genome Institute"/>
            <person name="Lucas S."/>
            <person name="Copeland A."/>
            <person name="Lapidus A."/>
            <person name="Cheng J.-F."/>
            <person name="Bruce D."/>
            <person name="Goodwin L."/>
            <person name="Pitluck S."/>
            <person name="Saunders E."/>
            <person name="Brettin T."/>
            <person name="Detter J.C."/>
            <person name="Han C."/>
            <person name="Tapia R."/>
            <person name="Larimer F."/>
            <person name="Land M."/>
            <person name="Hauser L."/>
            <person name="Kyrpides N."/>
            <person name="Ivanova N."/>
            <person name="Holmes D."/>
            <person name="Lovley D."/>
            <person name="Kyrpides N."/>
            <person name="Anderson I.J."/>
            <person name="Woyke T."/>
        </authorList>
    </citation>
    <scope>NUCLEOTIDE SEQUENCE [LARGE SCALE GENOMIC DNA]</scope>
    <source>
        <strain evidence="6">DSM 10642 / AEDII12DO</strain>
    </source>
</reference>
<dbReference type="eggNOG" id="arCOG05671">
    <property type="taxonomic scope" value="Archaea"/>
</dbReference>
<dbReference type="InterPro" id="IPR008988">
    <property type="entry name" value="Transcriptional_repressor_C"/>
</dbReference>
<protein>
    <submittedName>
        <fullName evidence="5">Biotin/acetyl-CoA-carboxylase ligase</fullName>
    </submittedName>
</protein>
<dbReference type="SUPFAM" id="SSF50037">
    <property type="entry name" value="C-terminal domain of transcriptional repressors"/>
    <property type="match status" value="1"/>
</dbReference>
<dbReference type="eggNOG" id="arCOG01940">
    <property type="taxonomic scope" value="Archaea"/>
</dbReference>
<dbReference type="NCBIfam" id="TIGR00121">
    <property type="entry name" value="birA_ligase"/>
    <property type="match status" value="1"/>
</dbReference>
<dbReference type="CDD" id="cd00090">
    <property type="entry name" value="HTH_ARSR"/>
    <property type="match status" value="1"/>
</dbReference>
<evidence type="ECO:0000313" key="6">
    <source>
        <dbReference type="Proteomes" id="UP000002613"/>
    </source>
</evidence>
<organism evidence="5 6">
    <name type="scientific">Ferroglobus placidus (strain DSM 10642 / AEDII12DO)</name>
    <dbReference type="NCBI Taxonomy" id="589924"/>
    <lineage>
        <taxon>Archaea</taxon>
        <taxon>Methanobacteriati</taxon>
        <taxon>Methanobacteriota</taxon>
        <taxon>Archaeoglobi</taxon>
        <taxon>Archaeoglobales</taxon>
        <taxon>Archaeoglobaceae</taxon>
        <taxon>Ferroglobus</taxon>
    </lineage>
</organism>
<dbReference type="InterPro" id="IPR036388">
    <property type="entry name" value="WH-like_DNA-bd_sf"/>
</dbReference>
<feature type="domain" description="BPL/LPL catalytic" evidence="4">
    <location>
        <begin position="78"/>
        <end position="242"/>
    </location>
</feature>
<dbReference type="PaxDb" id="589924-Ferp_1397"/>
<dbReference type="InterPro" id="IPR036390">
    <property type="entry name" value="WH_DNA-bd_sf"/>
</dbReference>
<dbReference type="Pfam" id="PF08279">
    <property type="entry name" value="HTH_11"/>
    <property type="match status" value="1"/>
</dbReference>
<dbReference type="PROSITE" id="PS51733">
    <property type="entry name" value="BPL_LPL_CATALYTIC"/>
    <property type="match status" value="1"/>
</dbReference>
<dbReference type="InterPro" id="IPR004143">
    <property type="entry name" value="BPL_LPL_catalytic"/>
</dbReference>
<dbReference type="PANTHER" id="PTHR12835:SF5">
    <property type="entry name" value="BIOTIN--PROTEIN LIGASE"/>
    <property type="match status" value="1"/>
</dbReference>